<dbReference type="AlphaFoldDB" id="A0A0R2DKA0"/>
<evidence type="ECO:0000256" key="3">
    <source>
        <dbReference type="ARBA" id="ARBA00022598"/>
    </source>
</evidence>
<name>A0A0R2DKA0_9LACO</name>
<keyword evidence="14" id="KW-1185">Reference proteome</keyword>
<dbReference type="Gene3D" id="3.40.1190.10">
    <property type="entry name" value="Mur-like, catalytic domain"/>
    <property type="match status" value="1"/>
</dbReference>
<reference evidence="13 14" key="1">
    <citation type="journal article" date="2015" name="Genome Announc.">
        <title>Expanding the biotechnology potential of lactobacilli through comparative genomics of 213 strains and associated genera.</title>
        <authorList>
            <person name="Sun Z."/>
            <person name="Harris H.M."/>
            <person name="McCann A."/>
            <person name="Guo C."/>
            <person name="Argimon S."/>
            <person name="Zhang W."/>
            <person name="Yang X."/>
            <person name="Jeffery I.B."/>
            <person name="Cooney J.C."/>
            <person name="Kagawa T.F."/>
            <person name="Liu W."/>
            <person name="Song Y."/>
            <person name="Salvetti E."/>
            <person name="Wrobel A."/>
            <person name="Rasinkangas P."/>
            <person name="Parkhill J."/>
            <person name="Rea M.C."/>
            <person name="O'Sullivan O."/>
            <person name="Ritari J."/>
            <person name="Douillard F.P."/>
            <person name="Paul Ross R."/>
            <person name="Yang R."/>
            <person name="Briner A.E."/>
            <person name="Felis G.E."/>
            <person name="de Vos W.M."/>
            <person name="Barrangou R."/>
            <person name="Klaenhammer T.R."/>
            <person name="Caufield P.W."/>
            <person name="Cui Y."/>
            <person name="Zhang H."/>
            <person name="O'Toole P.W."/>
        </authorList>
    </citation>
    <scope>NUCLEOTIDE SEQUENCE [LARGE SCALE GENOMIC DNA]</scope>
    <source>
        <strain evidence="13 14">DSM 23037</strain>
    </source>
</reference>
<evidence type="ECO:0000259" key="12">
    <source>
        <dbReference type="Pfam" id="PF08245"/>
    </source>
</evidence>
<dbReference type="InterPro" id="IPR001645">
    <property type="entry name" value="Folylpolyglutamate_synth"/>
</dbReference>
<dbReference type="InterPro" id="IPR018109">
    <property type="entry name" value="Folylpolyglutamate_synth_CS"/>
</dbReference>
<evidence type="ECO:0000256" key="2">
    <source>
        <dbReference type="ARBA" id="ARBA00013025"/>
    </source>
</evidence>
<evidence type="ECO:0000313" key="14">
    <source>
        <dbReference type="Proteomes" id="UP000051378"/>
    </source>
</evidence>
<dbReference type="GO" id="GO:0005524">
    <property type="term" value="F:ATP binding"/>
    <property type="evidence" value="ECO:0007669"/>
    <property type="project" value="UniProtKB-KW"/>
</dbReference>
<dbReference type="GO" id="GO:0046872">
    <property type="term" value="F:metal ion binding"/>
    <property type="evidence" value="ECO:0007669"/>
    <property type="project" value="UniProtKB-KW"/>
</dbReference>
<evidence type="ECO:0000256" key="4">
    <source>
        <dbReference type="ARBA" id="ARBA00022723"/>
    </source>
</evidence>
<dbReference type="InterPro" id="IPR036565">
    <property type="entry name" value="Mur-like_cat_sf"/>
</dbReference>
<dbReference type="GO" id="GO:0004326">
    <property type="term" value="F:tetrahydrofolylpolyglutamate synthase activity"/>
    <property type="evidence" value="ECO:0007669"/>
    <property type="project" value="UniProtKB-EC"/>
</dbReference>
<keyword evidence="6 10" id="KW-0067">ATP-binding</keyword>
<dbReference type="PATRIC" id="fig|1423744.4.peg.704"/>
<evidence type="ECO:0000256" key="5">
    <source>
        <dbReference type="ARBA" id="ARBA00022741"/>
    </source>
</evidence>
<evidence type="ECO:0000259" key="11">
    <source>
        <dbReference type="Pfam" id="PF02875"/>
    </source>
</evidence>
<evidence type="ECO:0000256" key="1">
    <source>
        <dbReference type="ARBA" id="ARBA00008276"/>
    </source>
</evidence>
<feature type="domain" description="Mur ligase C-terminal" evidence="11">
    <location>
        <begin position="292"/>
        <end position="407"/>
    </location>
</feature>
<evidence type="ECO:0000256" key="9">
    <source>
        <dbReference type="ARBA" id="ARBA00047493"/>
    </source>
</evidence>
<dbReference type="GO" id="GO:0005737">
    <property type="term" value="C:cytoplasm"/>
    <property type="evidence" value="ECO:0007669"/>
    <property type="project" value="TreeGrafter"/>
</dbReference>
<comment type="similarity">
    <text evidence="1 10">Belongs to the folylpolyglutamate synthase family.</text>
</comment>
<dbReference type="PROSITE" id="PS01011">
    <property type="entry name" value="FOLYLPOLYGLU_SYNT_1"/>
    <property type="match status" value="1"/>
</dbReference>
<dbReference type="NCBIfam" id="TIGR01499">
    <property type="entry name" value="folC"/>
    <property type="match status" value="1"/>
</dbReference>
<comment type="catalytic activity">
    <reaction evidence="9">
        <text>(6S)-5,6,7,8-tetrahydrofolyl-(gamma-L-Glu)(n) + L-glutamate + ATP = (6S)-5,6,7,8-tetrahydrofolyl-(gamma-L-Glu)(n+1) + ADP + phosphate + H(+)</text>
        <dbReference type="Rhea" id="RHEA:10580"/>
        <dbReference type="Rhea" id="RHEA-COMP:14738"/>
        <dbReference type="Rhea" id="RHEA-COMP:14740"/>
        <dbReference type="ChEBI" id="CHEBI:15378"/>
        <dbReference type="ChEBI" id="CHEBI:29985"/>
        <dbReference type="ChEBI" id="CHEBI:30616"/>
        <dbReference type="ChEBI" id="CHEBI:43474"/>
        <dbReference type="ChEBI" id="CHEBI:141005"/>
        <dbReference type="ChEBI" id="CHEBI:456216"/>
        <dbReference type="EC" id="6.3.2.17"/>
    </reaction>
</comment>
<evidence type="ECO:0000256" key="7">
    <source>
        <dbReference type="ARBA" id="ARBA00022842"/>
    </source>
</evidence>
<accession>A0A0R2DKA0</accession>
<dbReference type="EC" id="6.3.2.17" evidence="2"/>
<feature type="domain" description="Mur ligase central" evidence="12">
    <location>
        <begin position="50"/>
        <end position="243"/>
    </location>
</feature>
<dbReference type="Pfam" id="PF02875">
    <property type="entry name" value="Mur_ligase_C"/>
    <property type="match status" value="1"/>
</dbReference>
<dbReference type="PROSITE" id="PS01012">
    <property type="entry name" value="FOLYLPOLYGLU_SYNT_2"/>
    <property type="match status" value="1"/>
</dbReference>
<dbReference type="InterPro" id="IPR004101">
    <property type="entry name" value="Mur_ligase_C"/>
</dbReference>
<evidence type="ECO:0000256" key="6">
    <source>
        <dbReference type="ARBA" id="ARBA00022840"/>
    </source>
</evidence>
<dbReference type="EMBL" id="AYZL01000020">
    <property type="protein sequence ID" value="KRN03579.1"/>
    <property type="molecule type" value="Genomic_DNA"/>
</dbReference>
<protein>
    <recommendedName>
        <fullName evidence="2">tetrahydrofolate synthase</fullName>
        <ecNumber evidence="2">6.3.2.17</ecNumber>
    </recommendedName>
    <alternativeName>
        <fullName evidence="8">Tetrahydrofolylpolyglutamate synthase</fullName>
    </alternativeName>
</protein>
<dbReference type="Gene3D" id="3.90.190.20">
    <property type="entry name" value="Mur ligase, C-terminal domain"/>
    <property type="match status" value="1"/>
</dbReference>
<organism evidence="13 14">
    <name type="scientific">Holzapfeliella floricola DSM 23037 = JCM 16512</name>
    <dbReference type="NCBI Taxonomy" id="1423744"/>
    <lineage>
        <taxon>Bacteria</taxon>
        <taxon>Bacillati</taxon>
        <taxon>Bacillota</taxon>
        <taxon>Bacilli</taxon>
        <taxon>Lactobacillales</taxon>
        <taxon>Lactobacillaceae</taxon>
        <taxon>Holzapfeliella</taxon>
    </lineage>
</organism>
<evidence type="ECO:0000313" key="13">
    <source>
        <dbReference type="EMBL" id="KRN03579.1"/>
    </source>
</evidence>
<dbReference type="RefSeq" id="WP_056974903.1">
    <property type="nucleotide sequence ID" value="NZ_AYZL01000020.1"/>
</dbReference>
<sequence length="420" mass="47848">MATPHKLTADQAVSFIHNLPKLQRTNSLKNIKLVLDQLDNPQNKVKTIHVTGTNGKGSTCYYLSHLLTAANQKVGLFISPFIIQFNERIQINNQPISDNELVKLVEIVKSVLDKIRNQQPDFIITEFEFVTVLGYLAFANHQVDYAIIEVGIGGKNDKTNVITPELSIITSIGMDHKALIGPTLRDIAKEKAGIIKAHKPVVIGHVSKEVKSVIQNRITKIKACGYWLDYQFEIEQQSFKTQNRHYIDVKPAAYVEQIDMAIATQAYELLLPYQLDSVKVVDVLNSVEIPARYQFVNEKPDIIVDGAHNIDAIKELKNYLVTHYPDSKKLTILTAIMKDKDYRGIFNLLKDYKIKLTTIDNPRAVKKSEFEELNFPNLTYVEDYLSFIQHWRQQSDSSDTLVICGSFYFASEVIKFFNKN</sequence>
<dbReference type="OrthoDB" id="9809356at2"/>
<dbReference type="SUPFAM" id="SSF53623">
    <property type="entry name" value="MurD-like peptide ligases, catalytic domain"/>
    <property type="match status" value="1"/>
</dbReference>
<gene>
    <name evidence="13" type="ORF">FC86_GL000685</name>
</gene>
<dbReference type="Proteomes" id="UP000051378">
    <property type="component" value="Unassembled WGS sequence"/>
</dbReference>
<dbReference type="PIRSF" id="PIRSF001563">
    <property type="entry name" value="Folylpolyglu_synth"/>
    <property type="match status" value="1"/>
</dbReference>
<evidence type="ECO:0000256" key="8">
    <source>
        <dbReference type="ARBA" id="ARBA00030592"/>
    </source>
</evidence>
<dbReference type="GO" id="GO:0008841">
    <property type="term" value="F:dihydrofolate synthase activity"/>
    <property type="evidence" value="ECO:0007669"/>
    <property type="project" value="TreeGrafter"/>
</dbReference>
<dbReference type="PANTHER" id="PTHR11136">
    <property type="entry name" value="FOLYLPOLYGLUTAMATE SYNTHASE-RELATED"/>
    <property type="match status" value="1"/>
</dbReference>
<evidence type="ECO:0000256" key="10">
    <source>
        <dbReference type="PIRNR" id="PIRNR001563"/>
    </source>
</evidence>
<dbReference type="SUPFAM" id="SSF53244">
    <property type="entry name" value="MurD-like peptide ligases, peptide-binding domain"/>
    <property type="match status" value="1"/>
</dbReference>
<keyword evidence="5 10" id="KW-0547">Nucleotide-binding</keyword>
<dbReference type="InterPro" id="IPR036615">
    <property type="entry name" value="Mur_ligase_C_dom_sf"/>
</dbReference>
<comment type="caution">
    <text evidence="13">The sequence shown here is derived from an EMBL/GenBank/DDBJ whole genome shotgun (WGS) entry which is preliminary data.</text>
</comment>
<dbReference type="STRING" id="1423744.FC86_GL000685"/>
<dbReference type="PANTHER" id="PTHR11136:SF0">
    <property type="entry name" value="DIHYDROFOLATE SYNTHETASE-RELATED"/>
    <property type="match status" value="1"/>
</dbReference>
<dbReference type="Pfam" id="PF08245">
    <property type="entry name" value="Mur_ligase_M"/>
    <property type="match status" value="1"/>
</dbReference>
<keyword evidence="3 10" id="KW-0436">Ligase</keyword>
<proteinExistence type="inferred from homology"/>
<keyword evidence="7" id="KW-0460">Magnesium</keyword>
<keyword evidence="4" id="KW-0479">Metal-binding</keyword>
<dbReference type="InterPro" id="IPR013221">
    <property type="entry name" value="Mur_ligase_cen"/>
</dbReference>